<comment type="function">
    <text evidence="8">RNA helicase.</text>
</comment>
<gene>
    <name evidence="11" type="primary">has1</name>
</gene>
<evidence type="ECO:0000256" key="2">
    <source>
        <dbReference type="ARBA" id="ARBA00022741"/>
    </source>
</evidence>
<proteinExistence type="inferred from homology"/>
<dbReference type="SUPFAM" id="SSF52540">
    <property type="entry name" value="P-loop containing nucleoside triphosphate hydrolases"/>
    <property type="match status" value="1"/>
</dbReference>
<evidence type="ECO:0000256" key="1">
    <source>
        <dbReference type="ARBA" id="ARBA00004229"/>
    </source>
</evidence>
<dbReference type="PROSITE" id="PS51192">
    <property type="entry name" value="HELICASE_ATP_BIND_1"/>
    <property type="match status" value="1"/>
</dbReference>
<evidence type="ECO:0000259" key="10">
    <source>
        <dbReference type="PROSITE" id="PS51194"/>
    </source>
</evidence>
<dbReference type="PANTHER" id="PTHR24031">
    <property type="entry name" value="RNA HELICASE"/>
    <property type="match status" value="1"/>
</dbReference>
<protein>
    <recommendedName>
        <fullName evidence="8">ATP-dependent RNA helicase</fullName>
        <ecNumber evidence="8">3.6.4.13</ecNumber>
    </recommendedName>
</protein>
<dbReference type="EMBL" id="AJ010592">
    <property type="protein sequence ID" value="CAC26990.1"/>
    <property type="molecule type" value="Genomic_DNA"/>
</dbReference>
<dbReference type="SMART" id="SM00487">
    <property type="entry name" value="DEXDc"/>
    <property type="match status" value="1"/>
</dbReference>
<dbReference type="Pfam" id="PF00270">
    <property type="entry name" value="DEAD"/>
    <property type="match status" value="1"/>
</dbReference>
<evidence type="ECO:0000313" key="12">
    <source>
        <dbReference type="Proteomes" id="UP000242167"/>
    </source>
</evidence>
<dbReference type="PROSITE" id="PS00039">
    <property type="entry name" value="DEAD_ATP_HELICASE"/>
    <property type="match status" value="1"/>
</dbReference>
<dbReference type="Pfam" id="PF13959">
    <property type="entry name" value="CTE_SPB4"/>
    <property type="match status" value="1"/>
</dbReference>
<keyword evidence="5 7" id="KW-0067">ATP-binding</keyword>
<dbReference type="GO" id="GO:0005524">
    <property type="term" value="F:ATP binding"/>
    <property type="evidence" value="ECO:0007669"/>
    <property type="project" value="UniProtKB-UniRule"/>
</dbReference>
<dbReference type="AlphaFoldDB" id="Q9AW79"/>
<dbReference type="EC" id="3.6.4.13" evidence="8"/>
<evidence type="ECO:0000259" key="9">
    <source>
        <dbReference type="PROSITE" id="PS51192"/>
    </source>
</evidence>
<feature type="domain" description="Helicase C-terminal" evidence="10">
    <location>
        <begin position="264"/>
        <end position="418"/>
    </location>
</feature>
<evidence type="ECO:0000256" key="8">
    <source>
        <dbReference type="RuleBase" id="RU365068"/>
    </source>
</evidence>
<dbReference type="InterPro" id="IPR000629">
    <property type="entry name" value="RNA-helicase_DEAD-box_CS"/>
</dbReference>
<dbReference type="Gene3D" id="3.40.50.300">
    <property type="entry name" value="P-loop containing nucleotide triphosphate hydrolases"/>
    <property type="match status" value="2"/>
</dbReference>
<dbReference type="InterPro" id="IPR001650">
    <property type="entry name" value="Helicase_C-like"/>
</dbReference>
<comment type="catalytic activity">
    <reaction evidence="8">
        <text>ATP + H2O = ADP + phosphate + H(+)</text>
        <dbReference type="Rhea" id="RHEA:13065"/>
        <dbReference type="ChEBI" id="CHEBI:15377"/>
        <dbReference type="ChEBI" id="CHEBI:15378"/>
        <dbReference type="ChEBI" id="CHEBI:30616"/>
        <dbReference type="ChEBI" id="CHEBI:43474"/>
        <dbReference type="ChEBI" id="CHEBI:456216"/>
        <dbReference type="EC" id="3.6.4.13"/>
    </reaction>
</comment>
<dbReference type="GO" id="GO:0003723">
    <property type="term" value="F:RNA binding"/>
    <property type="evidence" value="ECO:0007669"/>
    <property type="project" value="UniProtKB-UniRule"/>
</dbReference>
<evidence type="ECO:0000256" key="5">
    <source>
        <dbReference type="ARBA" id="ARBA00022840"/>
    </source>
</evidence>
<dbReference type="GO" id="GO:0000428">
    <property type="term" value="C:DNA-directed RNA polymerase complex"/>
    <property type="evidence" value="ECO:0007669"/>
    <property type="project" value="UniProtKB-KW"/>
</dbReference>
<dbReference type="InterPro" id="IPR011545">
    <property type="entry name" value="DEAD/DEAH_box_helicase_dom"/>
</dbReference>
<dbReference type="RefSeq" id="XP_001713207.1">
    <property type="nucleotide sequence ID" value="XM_001713155.1"/>
</dbReference>
<accession>Q9AW79</accession>
<dbReference type="GO" id="GO:0003724">
    <property type="term" value="F:RNA helicase activity"/>
    <property type="evidence" value="ECO:0007669"/>
    <property type="project" value="UniProtKB-EC"/>
</dbReference>
<keyword evidence="3 7" id="KW-0378">Hydrolase</keyword>
<organism evidence="11 12">
    <name type="scientific">Guillardia theta</name>
    <name type="common">Cryptophyte</name>
    <name type="synonym">Cryptomonas phi</name>
    <dbReference type="NCBI Taxonomy" id="55529"/>
    <lineage>
        <taxon>Eukaryota</taxon>
        <taxon>Cryptophyceae</taxon>
        <taxon>Pyrenomonadales</taxon>
        <taxon>Geminigeraceae</taxon>
        <taxon>Guillardia</taxon>
    </lineage>
</organism>
<name>Q9AW79_GUITH</name>
<evidence type="ECO:0000256" key="6">
    <source>
        <dbReference type="ARBA" id="ARBA00022884"/>
    </source>
</evidence>
<dbReference type="Proteomes" id="UP000242167">
    <property type="component" value="Nucleomorph 2"/>
</dbReference>
<comment type="domain">
    <text evidence="8">The Q motif is unique to and characteristic of the DEAD box family of RNA helicases and controls ATP binding and hydrolysis.</text>
</comment>
<reference evidence="11 12" key="1">
    <citation type="journal article" date="2001" name="Nature">
        <title>The highly reduced genome of an enslaved algal nucleus.</title>
        <authorList>
            <person name="Douglas S."/>
            <person name="Zauner S."/>
            <person name="Fraunholz M."/>
            <person name="Beaton M."/>
            <person name="Penny S."/>
            <person name="Deng L."/>
            <person name="Wu X."/>
            <person name="Reith M."/>
            <person name="Cavalier-Smith T."/>
            <person name="Maier U."/>
        </authorList>
    </citation>
    <scope>NUCLEOTIDE SEQUENCE [LARGE SCALE GENOMIC DNA]</scope>
</reference>
<dbReference type="InterPro" id="IPR027417">
    <property type="entry name" value="P-loop_NTPase"/>
</dbReference>
<comment type="subcellular location">
    <subcellularLocation>
        <location evidence="1">Plastid</location>
        <location evidence="1">Chloroplast</location>
    </subcellularLocation>
</comment>
<dbReference type="SMART" id="SM00490">
    <property type="entry name" value="HELICc"/>
    <property type="match status" value="1"/>
</dbReference>
<dbReference type="PROSITE" id="PS51194">
    <property type="entry name" value="HELICASE_CTER"/>
    <property type="match status" value="1"/>
</dbReference>
<dbReference type="InterPro" id="IPR014001">
    <property type="entry name" value="Helicase_ATP-bd"/>
</dbReference>
<comment type="similarity">
    <text evidence="7">Belongs to the DEAD box helicase family.</text>
</comment>
<evidence type="ECO:0000313" key="11">
    <source>
        <dbReference type="EMBL" id="CAC26990.1"/>
    </source>
</evidence>
<sequence>MKFNLKFYDISAYFNLQSNWLPLLKKFLITFHTFEVFKLSKMTIFKILENSFTHLTKIQSVSIPFQICGFDIIGSSSTGSGKTLAFLIPSIEFLHTTKWKSSLGTAIIIISPTRELAVQTYYIFKDFSTIHQYRYGLMIGGSNKKSETEKVSTGLDIAICTPGRLLDHLNTNKNFKFHNLQILIIDEADRCLEVGFEDEIKNILILIPKKKQTIMFSATQTKSIKNLTNITFISKPIFIGEYYKISNSRNQTNQGFVITNQDNKFLSLITFLKKNFNKKHIVFFSSCNEVKYYTLVSKILNIEVIELHGKQKQYKRIANFFKFCKAKNSVLFSTDVSARGLDFPLVDWIIQFSPPFDSKEYIHRIGRTSRGIKNQGSSVIFIYPFEIGYLKYLENKQVKLFEYKMDMSNFKVFQSKISKLIIKYPFLNKIAKDAFFSYLKSYKNYPIKSIFNAKNLNLELISKNFGILN</sequence>
<dbReference type="PIR" id="E90105">
    <property type="entry name" value="E90105"/>
</dbReference>
<dbReference type="GO" id="GO:0016887">
    <property type="term" value="F:ATP hydrolysis activity"/>
    <property type="evidence" value="ECO:0007669"/>
    <property type="project" value="RHEA"/>
</dbReference>
<keyword evidence="2 7" id="KW-0547">Nucleotide-binding</keyword>
<dbReference type="GeneID" id="857461"/>
<evidence type="ECO:0000256" key="3">
    <source>
        <dbReference type="ARBA" id="ARBA00022801"/>
    </source>
</evidence>
<evidence type="ECO:0000256" key="7">
    <source>
        <dbReference type="RuleBase" id="RU000492"/>
    </source>
</evidence>
<dbReference type="GO" id="GO:0009507">
    <property type="term" value="C:chloroplast"/>
    <property type="evidence" value="ECO:0007669"/>
    <property type="project" value="UniProtKB-SubCell"/>
</dbReference>
<dbReference type="SMART" id="SM01178">
    <property type="entry name" value="DUF4217"/>
    <property type="match status" value="1"/>
</dbReference>
<dbReference type="CDD" id="cd18787">
    <property type="entry name" value="SF2_C_DEAD"/>
    <property type="match status" value="1"/>
</dbReference>
<keyword evidence="4 7" id="KW-0347">Helicase</keyword>
<keyword evidence="6 8" id="KW-0694">RNA-binding</keyword>
<feature type="domain" description="Helicase ATP-binding" evidence="9">
    <location>
        <begin position="63"/>
        <end position="238"/>
    </location>
</feature>
<dbReference type="Pfam" id="PF00271">
    <property type="entry name" value="Helicase_C"/>
    <property type="match status" value="1"/>
</dbReference>
<dbReference type="InterPro" id="IPR025313">
    <property type="entry name" value="SPB4-like_CTE"/>
</dbReference>
<evidence type="ECO:0000256" key="4">
    <source>
        <dbReference type="ARBA" id="ARBA00022806"/>
    </source>
</evidence>